<sequence>MVCPPQADKAYQTNQHLRERSVNKDEYCICDECGSKFLKSSSKMMTLCPECAHVLYGYPNCAHAFKNGRCIYCHWDGSQSEYVKRLKRTE</sequence>
<reference evidence="1 2" key="1">
    <citation type="submission" date="2009-02" db="EMBL/GenBank/DDBJ databases">
        <title>Draft genome sequence of Clostridium asparagiforme (DSM 15981).</title>
        <authorList>
            <person name="Sudarsanam P."/>
            <person name="Ley R."/>
            <person name="Guruge J."/>
            <person name="Turnbaugh P.J."/>
            <person name="Mahowald M."/>
            <person name="Liep D."/>
            <person name="Gordon J."/>
        </authorList>
    </citation>
    <scope>NUCLEOTIDE SEQUENCE [LARGE SCALE GENOMIC DNA]</scope>
    <source>
        <strain evidence="1 2">DSM 15981</strain>
    </source>
</reference>
<organism evidence="1 2">
    <name type="scientific">[Clostridium] asparagiforme DSM 15981</name>
    <dbReference type="NCBI Taxonomy" id="518636"/>
    <lineage>
        <taxon>Bacteria</taxon>
        <taxon>Bacillati</taxon>
        <taxon>Bacillota</taxon>
        <taxon>Clostridia</taxon>
        <taxon>Lachnospirales</taxon>
        <taxon>Lachnospiraceae</taxon>
        <taxon>Enterocloster</taxon>
    </lineage>
</organism>
<proteinExistence type="predicted"/>
<evidence type="ECO:0000313" key="2">
    <source>
        <dbReference type="Proteomes" id="UP000004756"/>
    </source>
</evidence>
<name>C0D3M4_9FIRM</name>
<accession>C0D3M4</accession>
<dbReference type="HOGENOM" id="CLU_188224_0_0_9"/>
<dbReference type="EMBL" id="ACCJ01000309">
    <property type="protein sequence ID" value="EEG54069.1"/>
    <property type="molecule type" value="Genomic_DNA"/>
</dbReference>
<gene>
    <name evidence="1" type="ORF">CLOSTASPAR_03865</name>
</gene>
<comment type="caution">
    <text evidence="1">The sequence shown here is derived from an EMBL/GenBank/DDBJ whole genome shotgun (WGS) entry which is preliminary data.</text>
</comment>
<dbReference type="AlphaFoldDB" id="C0D3M4"/>
<dbReference type="Proteomes" id="UP000004756">
    <property type="component" value="Unassembled WGS sequence"/>
</dbReference>
<evidence type="ECO:0000313" key="1">
    <source>
        <dbReference type="EMBL" id="EEG54069.1"/>
    </source>
</evidence>
<protein>
    <submittedName>
        <fullName evidence="1">Uncharacterized protein</fullName>
    </submittedName>
</protein>
<keyword evidence="2" id="KW-1185">Reference proteome</keyword>